<dbReference type="HAMAP" id="MF_00365">
    <property type="entry name" value="RecF"/>
    <property type="match status" value="1"/>
</dbReference>
<feature type="domain" description="RecF/RecN/SMC N-terminal" evidence="11">
    <location>
        <begin position="26"/>
        <end position="371"/>
    </location>
</feature>
<dbReference type="PANTHER" id="PTHR32182">
    <property type="entry name" value="DNA REPLICATION AND REPAIR PROTEIN RECF"/>
    <property type="match status" value="1"/>
</dbReference>
<keyword evidence="7 9" id="KW-0067">ATP-binding</keyword>
<sequence length="397" mass="43448">MATFAVNRADLTQPGIQANRSSPIAIRQMRLRDFRNYRRLDIETDSRPIILTGDNGAGKTNLLEAISLLAPGRGIRRASLSELTREGGHTWAVTATIASGKELVGVTTGRRSDSERRLIEIEGVATRSQSELAAFMGATWLTPAQDRLFMDSPAARRRFLDRLVLAIDNGHARRVASYERTLRERVLLLRQARPDPHWLRAIEQRLAEEGIAIAAARRELVQALDGVLAGAPSGDSAPMSPFPAAHLALEGGVDAMLESMPAVRAEALLIEQLADARQADSLQGGTSHGPHRSDLRVIDAESGREATACSTGRQKSLLLGIVLAEARLRADRQGQLPIILLDEVVAHLDERRRIQLFDYLVALGAQTWLTGTDEPNFAPLKGAAQFFHVQDAVLIRR</sequence>
<evidence type="ECO:0000256" key="4">
    <source>
        <dbReference type="ARBA" id="ARBA00022490"/>
    </source>
</evidence>
<organism evidence="12 13">
    <name type="scientific">Arboricoccus pini</name>
    <dbReference type="NCBI Taxonomy" id="1963835"/>
    <lineage>
        <taxon>Bacteria</taxon>
        <taxon>Pseudomonadati</taxon>
        <taxon>Pseudomonadota</taxon>
        <taxon>Alphaproteobacteria</taxon>
        <taxon>Geminicoccales</taxon>
        <taxon>Geminicoccaceae</taxon>
        <taxon>Arboricoccus</taxon>
    </lineage>
</organism>
<evidence type="ECO:0000256" key="7">
    <source>
        <dbReference type="ARBA" id="ARBA00022840"/>
    </source>
</evidence>
<evidence type="ECO:0000256" key="8">
    <source>
        <dbReference type="ARBA" id="ARBA00023125"/>
    </source>
</evidence>
<evidence type="ECO:0000256" key="6">
    <source>
        <dbReference type="ARBA" id="ARBA00022741"/>
    </source>
</evidence>
<dbReference type="PROSITE" id="PS00617">
    <property type="entry name" value="RECF_1"/>
    <property type="match status" value="1"/>
</dbReference>
<keyword evidence="13" id="KW-1185">Reference proteome</keyword>
<gene>
    <name evidence="9" type="primary">recF</name>
    <name evidence="12" type="ORF">SAMN07250955_103145</name>
</gene>
<dbReference type="GO" id="GO:0005737">
    <property type="term" value="C:cytoplasm"/>
    <property type="evidence" value="ECO:0007669"/>
    <property type="project" value="UniProtKB-SubCell"/>
</dbReference>
<evidence type="ECO:0000256" key="3">
    <source>
        <dbReference type="ARBA" id="ARBA00020170"/>
    </source>
</evidence>
<dbReference type="InterPro" id="IPR001238">
    <property type="entry name" value="DNA-binding_RecF"/>
</dbReference>
<dbReference type="GO" id="GO:0000731">
    <property type="term" value="P:DNA synthesis involved in DNA repair"/>
    <property type="evidence" value="ECO:0007669"/>
    <property type="project" value="TreeGrafter"/>
</dbReference>
<dbReference type="GO" id="GO:0006260">
    <property type="term" value="P:DNA replication"/>
    <property type="evidence" value="ECO:0007669"/>
    <property type="project" value="UniProtKB-UniRule"/>
</dbReference>
<evidence type="ECO:0000256" key="5">
    <source>
        <dbReference type="ARBA" id="ARBA00022705"/>
    </source>
</evidence>
<comment type="similarity">
    <text evidence="2 9 10">Belongs to the RecF family.</text>
</comment>
<dbReference type="InterPro" id="IPR027417">
    <property type="entry name" value="P-loop_NTPase"/>
</dbReference>
<reference evidence="12 13" key="1">
    <citation type="submission" date="2017-06" db="EMBL/GenBank/DDBJ databases">
        <authorList>
            <person name="Kim H.J."/>
            <person name="Triplett B.A."/>
        </authorList>
    </citation>
    <scope>NUCLEOTIDE SEQUENCE [LARGE SCALE GENOMIC DNA]</scope>
    <source>
        <strain evidence="12 13">B29T1</strain>
    </source>
</reference>
<protein>
    <recommendedName>
        <fullName evidence="3 9">DNA replication and repair protein RecF</fullName>
    </recommendedName>
</protein>
<dbReference type="Pfam" id="PF02463">
    <property type="entry name" value="SMC_N"/>
    <property type="match status" value="1"/>
</dbReference>
<dbReference type="NCBIfam" id="TIGR00611">
    <property type="entry name" value="recf"/>
    <property type="match status" value="1"/>
</dbReference>
<keyword evidence="9 10" id="KW-0742">SOS response</keyword>
<dbReference type="InterPro" id="IPR042174">
    <property type="entry name" value="RecF_2"/>
</dbReference>
<keyword evidence="9 10" id="KW-0227">DNA damage</keyword>
<proteinExistence type="inferred from homology"/>
<dbReference type="GO" id="GO:0005524">
    <property type="term" value="F:ATP binding"/>
    <property type="evidence" value="ECO:0007669"/>
    <property type="project" value="UniProtKB-UniRule"/>
</dbReference>
<evidence type="ECO:0000259" key="11">
    <source>
        <dbReference type="Pfam" id="PF02463"/>
    </source>
</evidence>
<dbReference type="InterPro" id="IPR003395">
    <property type="entry name" value="RecF/RecN/SMC_N"/>
</dbReference>
<dbReference type="SUPFAM" id="SSF52540">
    <property type="entry name" value="P-loop containing nucleoside triphosphate hydrolases"/>
    <property type="match status" value="1"/>
</dbReference>
<name>A0A212QSM6_9PROT</name>
<dbReference type="Proteomes" id="UP000197065">
    <property type="component" value="Unassembled WGS sequence"/>
</dbReference>
<dbReference type="InterPro" id="IPR018078">
    <property type="entry name" value="DNA-binding_RecF_CS"/>
</dbReference>
<dbReference type="OrthoDB" id="9803889at2"/>
<accession>A0A212QSM6</accession>
<dbReference type="PANTHER" id="PTHR32182:SF0">
    <property type="entry name" value="DNA REPLICATION AND REPAIR PROTEIN RECF"/>
    <property type="match status" value="1"/>
</dbReference>
<comment type="function">
    <text evidence="9 10">The RecF protein is involved in DNA metabolism; it is required for DNA replication and normal SOS inducibility. RecF binds preferentially to single-stranded, linear DNA. It also seems to bind ATP.</text>
</comment>
<dbReference type="GO" id="GO:0009432">
    <property type="term" value="P:SOS response"/>
    <property type="evidence" value="ECO:0007669"/>
    <property type="project" value="UniProtKB-UniRule"/>
</dbReference>
<dbReference type="Gene3D" id="3.40.50.300">
    <property type="entry name" value="P-loop containing nucleotide triphosphate hydrolases"/>
    <property type="match status" value="1"/>
</dbReference>
<dbReference type="AlphaFoldDB" id="A0A212QSM6"/>
<feature type="binding site" evidence="9">
    <location>
        <begin position="53"/>
        <end position="60"/>
    </location>
    <ligand>
        <name>ATP</name>
        <dbReference type="ChEBI" id="CHEBI:30616"/>
    </ligand>
</feature>
<comment type="subcellular location">
    <subcellularLocation>
        <location evidence="1 9 10">Cytoplasm</location>
    </subcellularLocation>
</comment>
<evidence type="ECO:0000256" key="10">
    <source>
        <dbReference type="RuleBase" id="RU000578"/>
    </source>
</evidence>
<evidence type="ECO:0000256" key="1">
    <source>
        <dbReference type="ARBA" id="ARBA00004496"/>
    </source>
</evidence>
<evidence type="ECO:0000313" key="13">
    <source>
        <dbReference type="Proteomes" id="UP000197065"/>
    </source>
</evidence>
<keyword evidence="8 9" id="KW-0238">DNA-binding</keyword>
<dbReference type="GO" id="GO:0003697">
    <property type="term" value="F:single-stranded DNA binding"/>
    <property type="evidence" value="ECO:0007669"/>
    <property type="project" value="UniProtKB-UniRule"/>
</dbReference>
<dbReference type="EMBL" id="FYEH01000003">
    <property type="protein sequence ID" value="SNB62556.1"/>
    <property type="molecule type" value="Genomic_DNA"/>
</dbReference>
<evidence type="ECO:0000256" key="2">
    <source>
        <dbReference type="ARBA" id="ARBA00008016"/>
    </source>
</evidence>
<dbReference type="PROSITE" id="PS00618">
    <property type="entry name" value="RECF_2"/>
    <property type="match status" value="1"/>
</dbReference>
<keyword evidence="5 9" id="KW-0235">DNA replication</keyword>
<evidence type="ECO:0000256" key="9">
    <source>
        <dbReference type="HAMAP-Rule" id="MF_00365"/>
    </source>
</evidence>
<keyword evidence="6 9" id="KW-0547">Nucleotide-binding</keyword>
<keyword evidence="4 9" id="KW-0963">Cytoplasm</keyword>
<keyword evidence="9 10" id="KW-0234">DNA repair</keyword>
<evidence type="ECO:0000313" key="12">
    <source>
        <dbReference type="EMBL" id="SNB62556.1"/>
    </source>
</evidence>
<dbReference type="GO" id="GO:0006302">
    <property type="term" value="P:double-strand break repair"/>
    <property type="evidence" value="ECO:0007669"/>
    <property type="project" value="TreeGrafter"/>
</dbReference>
<dbReference type="Gene3D" id="1.20.1050.90">
    <property type="entry name" value="RecF/RecN/SMC, N-terminal domain"/>
    <property type="match status" value="1"/>
</dbReference>